<dbReference type="PROSITE" id="PS51257">
    <property type="entry name" value="PROKAR_LIPOPROTEIN"/>
    <property type="match status" value="1"/>
</dbReference>
<dbReference type="Proteomes" id="UP001243420">
    <property type="component" value="Chromosome"/>
</dbReference>
<feature type="signal peptide" evidence="1">
    <location>
        <begin position="1"/>
        <end position="17"/>
    </location>
</feature>
<dbReference type="RefSeq" id="WP_279966268.1">
    <property type="nucleotide sequence ID" value="NZ_CP122537.1"/>
</dbReference>
<name>A0ABY8LGV9_9RHOB</name>
<evidence type="ECO:0000313" key="2">
    <source>
        <dbReference type="EMBL" id="WGH79409.1"/>
    </source>
</evidence>
<evidence type="ECO:0000256" key="1">
    <source>
        <dbReference type="SAM" id="SignalP"/>
    </source>
</evidence>
<dbReference type="EMBL" id="CP122537">
    <property type="protein sequence ID" value="WGH79409.1"/>
    <property type="molecule type" value="Genomic_DNA"/>
</dbReference>
<accession>A0ABY8LGV9</accession>
<reference evidence="2 3" key="1">
    <citation type="submission" date="2023-04" db="EMBL/GenBank/DDBJ databases">
        <title>Jannaschia ovalis sp. nov., a marine bacterium isolated from sea tidal flat.</title>
        <authorList>
            <person name="Kwon D.Y."/>
            <person name="Kim J.-J."/>
        </authorList>
    </citation>
    <scope>NUCLEOTIDE SEQUENCE [LARGE SCALE GENOMIC DNA]</scope>
    <source>
        <strain evidence="2 3">GRR-S6-38</strain>
    </source>
</reference>
<evidence type="ECO:0008006" key="4">
    <source>
        <dbReference type="Google" id="ProtNLM"/>
    </source>
</evidence>
<gene>
    <name evidence="2" type="ORF">P8627_03850</name>
</gene>
<proteinExistence type="predicted"/>
<protein>
    <recommendedName>
        <fullName evidence="4">Argininosuccinate lyase</fullName>
    </recommendedName>
</protein>
<keyword evidence="1" id="KW-0732">Signal</keyword>
<feature type="chain" id="PRO_5045662454" description="Argininosuccinate lyase" evidence="1">
    <location>
        <begin position="18"/>
        <end position="55"/>
    </location>
</feature>
<sequence length="55" mass="5320">MIRLAPLVLAAALAACGADGPPLTPAQARAEAAERDARGGITVSGSAEIGVTGSF</sequence>
<keyword evidence="3" id="KW-1185">Reference proteome</keyword>
<evidence type="ECO:0000313" key="3">
    <source>
        <dbReference type="Proteomes" id="UP001243420"/>
    </source>
</evidence>
<organism evidence="2 3">
    <name type="scientific">Jannaschia ovalis</name>
    <dbReference type="NCBI Taxonomy" id="3038773"/>
    <lineage>
        <taxon>Bacteria</taxon>
        <taxon>Pseudomonadati</taxon>
        <taxon>Pseudomonadota</taxon>
        <taxon>Alphaproteobacteria</taxon>
        <taxon>Rhodobacterales</taxon>
        <taxon>Roseobacteraceae</taxon>
        <taxon>Jannaschia</taxon>
    </lineage>
</organism>